<organism evidence="5 6">
    <name type="scientific">Aphanomyces stellatus</name>
    <dbReference type="NCBI Taxonomy" id="120398"/>
    <lineage>
        <taxon>Eukaryota</taxon>
        <taxon>Sar</taxon>
        <taxon>Stramenopiles</taxon>
        <taxon>Oomycota</taxon>
        <taxon>Saprolegniomycetes</taxon>
        <taxon>Saprolegniales</taxon>
        <taxon>Verrucalvaceae</taxon>
        <taxon>Aphanomyces</taxon>
    </lineage>
</organism>
<feature type="repeat" description="TPR" evidence="3">
    <location>
        <begin position="576"/>
        <end position="609"/>
    </location>
</feature>
<evidence type="ECO:0000256" key="2">
    <source>
        <dbReference type="ARBA" id="ARBA00022840"/>
    </source>
</evidence>
<dbReference type="InterPro" id="IPR043129">
    <property type="entry name" value="ATPase_NBD"/>
</dbReference>
<dbReference type="SUPFAM" id="SSF53067">
    <property type="entry name" value="Actin-like ATPase domain"/>
    <property type="match status" value="2"/>
</dbReference>
<evidence type="ECO:0000313" key="4">
    <source>
        <dbReference type="EMBL" id="KAF0689509.1"/>
    </source>
</evidence>
<accession>A0A485LDD8</accession>
<dbReference type="InterPro" id="IPR029048">
    <property type="entry name" value="HSP70_C_sf"/>
</dbReference>
<dbReference type="GO" id="GO:0005524">
    <property type="term" value="F:ATP binding"/>
    <property type="evidence" value="ECO:0007669"/>
    <property type="project" value="UniProtKB-KW"/>
</dbReference>
<dbReference type="GO" id="GO:0005634">
    <property type="term" value="C:nucleus"/>
    <property type="evidence" value="ECO:0007669"/>
    <property type="project" value="TreeGrafter"/>
</dbReference>
<dbReference type="PANTHER" id="PTHR45639">
    <property type="entry name" value="HSC70CB, ISOFORM G-RELATED"/>
    <property type="match status" value="1"/>
</dbReference>
<protein>
    <submittedName>
        <fullName evidence="5">Aste57867_19066 protein</fullName>
    </submittedName>
</protein>
<evidence type="ECO:0000256" key="1">
    <source>
        <dbReference type="ARBA" id="ARBA00022741"/>
    </source>
</evidence>
<dbReference type="EMBL" id="CAADRA010006461">
    <property type="protein sequence ID" value="VFT95791.1"/>
    <property type="molecule type" value="Genomic_DNA"/>
</dbReference>
<dbReference type="AlphaFoldDB" id="A0A485LDD8"/>
<dbReference type="SUPFAM" id="SSF100934">
    <property type="entry name" value="Heat shock protein 70kD (HSP70), C-terminal subdomain"/>
    <property type="match status" value="1"/>
</dbReference>
<proteinExistence type="predicted"/>
<dbReference type="EMBL" id="VJMH01006440">
    <property type="protein sequence ID" value="KAF0689509.1"/>
    <property type="molecule type" value="Genomic_DNA"/>
</dbReference>
<dbReference type="Gene3D" id="3.90.640.10">
    <property type="entry name" value="Actin, Chain A, domain 4"/>
    <property type="match status" value="1"/>
</dbReference>
<keyword evidence="1" id="KW-0547">Nucleotide-binding</keyword>
<dbReference type="SMART" id="SM00028">
    <property type="entry name" value="TPR"/>
    <property type="match status" value="3"/>
</dbReference>
<dbReference type="SUPFAM" id="SSF48452">
    <property type="entry name" value="TPR-like"/>
    <property type="match status" value="1"/>
</dbReference>
<dbReference type="Gene3D" id="1.20.1270.10">
    <property type="match status" value="1"/>
</dbReference>
<dbReference type="InterPro" id="IPR011990">
    <property type="entry name" value="TPR-like_helical_dom_sf"/>
</dbReference>
<name>A0A485LDD8_9STRA</name>
<evidence type="ECO:0000313" key="5">
    <source>
        <dbReference type="EMBL" id="VFT95791.1"/>
    </source>
</evidence>
<dbReference type="PANTHER" id="PTHR45639:SF28">
    <property type="entry name" value="HEAT SHOCK PROTEIN-LIKE PROTEIN"/>
    <property type="match status" value="1"/>
</dbReference>
<dbReference type="GO" id="GO:0140662">
    <property type="term" value="F:ATP-dependent protein folding chaperone"/>
    <property type="evidence" value="ECO:0007669"/>
    <property type="project" value="InterPro"/>
</dbReference>
<reference evidence="5 6" key="1">
    <citation type="submission" date="2019-03" db="EMBL/GenBank/DDBJ databases">
        <authorList>
            <person name="Gaulin E."/>
            <person name="Dumas B."/>
        </authorList>
    </citation>
    <scope>NUCLEOTIDE SEQUENCE [LARGE SCALE GENOMIC DNA]</scope>
    <source>
        <strain evidence="5">CBS 568.67</strain>
    </source>
</reference>
<dbReference type="OrthoDB" id="434160at2759"/>
<keyword evidence="2" id="KW-0067">ATP-binding</keyword>
<dbReference type="Gene3D" id="1.25.40.10">
    <property type="entry name" value="Tetratricopeptide repeat domain"/>
    <property type="match status" value="1"/>
</dbReference>
<dbReference type="InterPro" id="IPR013126">
    <property type="entry name" value="Hsp_70_fam"/>
</dbReference>
<gene>
    <name evidence="5" type="primary">Aste57867_19066</name>
    <name evidence="4" type="ORF">As57867_019002</name>
    <name evidence="5" type="ORF">ASTE57867_19066</name>
</gene>
<reference evidence="4" key="2">
    <citation type="submission" date="2019-06" db="EMBL/GenBank/DDBJ databases">
        <title>Genomics analysis of Aphanomyces spp. identifies a new class of oomycete effector associated with host adaptation.</title>
        <authorList>
            <person name="Gaulin E."/>
        </authorList>
    </citation>
    <scope>NUCLEOTIDE SEQUENCE</scope>
    <source>
        <strain evidence="4">CBS 578.67</strain>
    </source>
</reference>
<evidence type="ECO:0000313" key="6">
    <source>
        <dbReference type="Proteomes" id="UP000332933"/>
    </source>
</evidence>
<dbReference type="InterPro" id="IPR019734">
    <property type="entry name" value="TPR_rpt"/>
</dbReference>
<dbReference type="PROSITE" id="PS50005">
    <property type="entry name" value="TPR"/>
    <property type="match status" value="1"/>
</dbReference>
<dbReference type="Pfam" id="PF00012">
    <property type="entry name" value="HSP70"/>
    <property type="match status" value="1"/>
</dbReference>
<evidence type="ECO:0000256" key="3">
    <source>
        <dbReference type="PROSITE-ProRule" id="PRU00339"/>
    </source>
</evidence>
<dbReference type="Proteomes" id="UP000332933">
    <property type="component" value="Unassembled WGS sequence"/>
</dbReference>
<dbReference type="Gene3D" id="3.30.420.40">
    <property type="match status" value="2"/>
</dbReference>
<dbReference type="GO" id="GO:0005829">
    <property type="term" value="C:cytosol"/>
    <property type="evidence" value="ECO:0007669"/>
    <property type="project" value="TreeGrafter"/>
</dbReference>
<keyword evidence="3" id="KW-0802">TPR repeat</keyword>
<dbReference type="PRINTS" id="PR00301">
    <property type="entry name" value="HEATSHOCK70"/>
</dbReference>
<keyword evidence="6" id="KW-1185">Reference proteome</keyword>
<dbReference type="Gene3D" id="3.30.30.30">
    <property type="match status" value="1"/>
</dbReference>
<sequence length="692" mass="75819">MEFIGLDIGSQQCVVARSSGEIILNELGGMTTATLVSFKDKERLLGEAAVLASSTNPSNTVDYLNLLLGKTHADVEAKLNSFPSQRGNIVANAHGHPVAAVEYNGATTHFTPVQLMAMLLGKIGRNVPSTDVGALKLGIAIPSNCSADEKTALLQAAKIAGFADAVLVAREHALARCYHRKHPIKGDDEPSKTIVILDVGHVTTSAAVVRFTAQGEAVLATAYNPHLGSVNFERHLYAHFQAKLKASHGVDIKPASRQSRRLLTACEQLKKLLSTIPEAMVHAENLIPDTDITLSITKAEFEKLCSGEAATLAALLEGLLVDAAVAPADISTVEIVGGGTRKPIVQDAIVKAIGPHVILGRMLDSATAVAIGAAFAEDLATSFDVVVLDHEIALEREMQRQDEMMRLLANKRNEIETFVYEIRGKRDQKHGHLIDYAAVNPFLDAAEDWFYSDEADNATLDDATARVLALKTDIVNACEAYFAAVAKDEKELEAHLELESQKAALENKDDDDHDFRKLKTPDRMRLVVKNKDEGNELFKGGNVQHAAARYVKALTHATKFFDLRPDEAAEVKAIKLSLYLNLAQCYLKMESWQKAVVNCKDALDIDPSNTKALYRRALGYEKLKDFEAAFNDITVRLSSMFLKLDACGVQYIQEALRLNPEDKAIVLGHKRLDAYMKKQQEKEKKMWTKAFA</sequence>